<dbReference type="EMBL" id="JAAEDM010000007">
    <property type="protein sequence ID" value="MBR0670421.1"/>
    <property type="molecule type" value="Genomic_DNA"/>
</dbReference>
<dbReference type="PANTHER" id="PTHR10846:SF8">
    <property type="entry name" value="INNER MEMBRANE PROTEIN YRBG"/>
    <property type="match status" value="1"/>
</dbReference>
<dbReference type="GO" id="GO:0008273">
    <property type="term" value="F:calcium, potassium:sodium antiporter activity"/>
    <property type="evidence" value="ECO:0007669"/>
    <property type="project" value="TreeGrafter"/>
</dbReference>
<feature type="transmembrane region" description="Helical" evidence="5">
    <location>
        <begin position="247"/>
        <end position="269"/>
    </location>
</feature>
<protein>
    <submittedName>
        <fullName evidence="7">Calcium/sodium antiporter</fullName>
    </submittedName>
</protein>
<evidence type="ECO:0000256" key="2">
    <source>
        <dbReference type="ARBA" id="ARBA00022692"/>
    </source>
</evidence>
<proteinExistence type="predicted"/>
<dbReference type="GO" id="GO:0005886">
    <property type="term" value="C:plasma membrane"/>
    <property type="evidence" value="ECO:0007669"/>
    <property type="project" value="TreeGrafter"/>
</dbReference>
<dbReference type="GO" id="GO:0006874">
    <property type="term" value="P:intracellular calcium ion homeostasis"/>
    <property type="evidence" value="ECO:0007669"/>
    <property type="project" value="TreeGrafter"/>
</dbReference>
<dbReference type="RefSeq" id="WP_211860790.1">
    <property type="nucleotide sequence ID" value="NZ_JAAEDM010000007.1"/>
</dbReference>
<feature type="domain" description="Sodium/calcium exchanger membrane region" evidence="6">
    <location>
        <begin position="6"/>
        <end position="145"/>
    </location>
</feature>
<dbReference type="InterPro" id="IPR004837">
    <property type="entry name" value="NaCa_Exmemb"/>
</dbReference>
<dbReference type="GO" id="GO:0005262">
    <property type="term" value="F:calcium channel activity"/>
    <property type="evidence" value="ECO:0007669"/>
    <property type="project" value="TreeGrafter"/>
</dbReference>
<feature type="transmembrane region" description="Helical" evidence="5">
    <location>
        <begin position="275"/>
        <end position="297"/>
    </location>
</feature>
<reference evidence="7" key="2">
    <citation type="journal article" date="2021" name="Syst. Appl. Microbiol.">
        <title>Roseomonas hellenica sp. nov., isolated from roots of wild-growing Alkanna tinctoria.</title>
        <authorList>
            <person name="Rat A."/>
            <person name="Naranjo H.D."/>
            <person name="Lebbe L."/>
            <person name="Cnockaert M."/>
            <person name="Krigas N."/>
            <person name="Grigoriadou K."/>
            <person name="Maloupa E."/>
            <person name="Willems A."/>
        </authorList>
    </citation>
    <scope>NUCLEOTIDE SEQUENCE</scope>
    <source>
        <strain evidence="7">LMG 31231</strain>
    </source>
</reference>
<dbReference type="Gene3D" id="1.20.1420.30">
    <property type="entry name" value="NCX, central ion-binding region"/>
    <property type="match status" value="2"/>
</dbReference>
<feature type="transmembrane region" description="Helical" evidence="5">
    <location>
        <begin position="28"/>
        <end position="47"/>
    </location>
</feature>
<dbReference type="Proteomes" id="UP001138751">
    <property type="component" value="Unassembled WGS sequence"/>
</dbReference>
<dbReference type="PANTHER" id="PTHR10846">
    <property type="entry name" value="SODIUM/POTASSIUM/CALCIUM EXCHANGER"/>
    <property type="match status" value="1"/>
</dbReference>
<organism evidence="7 8">
    <name type="scientific">Neoroseomonas soli</name>
    <dbReference type="NCBI Taxonomy" id="1081025"/>
    <lineage>
        <taxon>Bacteria</taxon>
        <taxon>Pseudomonadati</taxon>
        <taxon>Pseudomonadota</taxon>
        <taxon>Alphaproteobacteria</taxon>
        <taxon>Acetobacterales</taxon>
        <taxon>Acetobacteraceae</taxon>
        <taxon>Neoroseomonas</taxon>
    </lineage>
</organism>
<dbReference type="AlphaFoldDB" id="A0A9X9WTE2"/>
<evidence type="ECO:0000259" key="6">
    <source>
        <dbReference type="Pfam" id="PF01699"/>
    </source>
</evidence>
<dbReference type="NCBIfam" id="TIGR00367">
    <property type="entry name" value="calcium/sodium antiporter"/>
    <property type="match status" value="1"/>
</dbReference>
<feature type="transmembrane region" description="Helical" evidence="5">
    <location>
        <begin position="212"/>
        <end position="235"/>
    </location>
</feature>
<accession>A0A9X9WTE2</accession>
<evidence type="ECO:0000256" key="4">
    <source>
        <dbReference type="ARBA" id="ARBA00023136"/>
    </source>
</evidence>
<keyword evidence="2 5" id="KW-0812">Transmembrane</keyword>
<feature type="transmembrane region" description="Helical" evidence="5">
    <location>
        <begin position="105"/>
        <end position="124"/>
    </location>
</feature>
<evidence type="ECO:0000256" key="3">
    <source>
        <dbReference type="ARBA" id="ARBA00022989"/>
    </source>
</evidence>
<comment type="subcellular location">
    <subcellularLocation>
        <location evidence="1">Membrane</location>
        <topology evidence="1">Multi-pass membrane protein</topology>
    </subcellularLocation>
</comment>
<feature type="domain" description="Sodium/calcium exchanger membrane region" evidence="6">
    <location>
        <begin position="179"/>
        <end position="321"/>
    </location>
</feature>
<evidence type="ECO:0000313" key="7">
    <source>
        <dbReference type="EMBL" id="MBR0670421.1"/>
    </source>
</evidence>
<keyword evidence="4 5" id="KW-0472">Membrane</keyword>
<evidence type="ECO:0000313" key="8">
    <source>
        <dbReference type="Proteomes" id="UP001138751"/>
    </source>
</evidence>
<sequence>MISAIGQCAGGLLVLILGAEFLTRGGTMLARQFGIPPIIIGLTVVALGTSTPELAVGIDAALTGNGALAVGNIAGTNTVNVLLILGLSAMIRPLALHVQTIRMDLPVMIVAAVLMLLMTLDGTLSRLDGAILVLAGIVYTVMVVWTAQHESRAVRVEFAKEYRGPKRTERKRRETVSSATLLAAGIVIVVVAADWFVDGAVSLARIWGVSDAFIGLTIVAIGTSAPELVTTVLSTLKNSRDIAIGNLLGSSVYNIFIILGVTCLVPSGGLPVTPYLVRVDIPVMAVVAVVCVPVFVSGREVSRLEGACFVGAYVAYLFYLVMART</sequence>
<feature type="transmembrane region" description="Helical" evidence="5">
    <location>
        <begin position="130"/>
        <end position="147"/>
    </location>
</feature>
<dbReference type="InterPro" id="IPR004481">
    <property type="entry name" value="K/Na/Ca-exchanger"/>
</dbReference>
<feature type="transmembrane region" description="Helical" evidence="5">
    <location>
        <begin position="304"/>
        <end position="322"/>
    </location>
</feature>
<name>A0A9X9WTE2_9PROT</name>
<feature type="transmembrane region" description="Helical" evidence="5">
    <location>
        <begin position="176"/>
        <end position="197"/>
    </location>
</feature>
<evidence type="ECO:0000256" key="5">
    <source>
        <dbReference type="SAM" id="Phobius"/>
    </source>
</evidence>
<keyword evidence="3 5" id="KW-1133">Transmembrane helix</keyword>
<dbReference type="Pfam" id="PF01699">
    <property type="entry name" value="Na_Ca_ex"/>
    <property type="match status" value="2"/>
</dbReference>
<evidence type="ECO:0000256" key="1">
    <source>
        <dbReference type="ARBA" id="ARBA00004141"/>
    </source>
</evidence>
<keyword evidence="8" id="KW-1185">Reference proteome</keyword>
<gene>
    <name evidence="7" type="ORF">GXW76_04490</name>
</gene>
<dbReference type="InterPro" id="IPR044880">
    <property type="entry name" value="NCX_ion-bd_dom_sf"/>
</dbReference>
<comment type="caution">
    <text evidence="7">The sequence shown here is derived from an EMBL/GenBank/DDBJ whole genome shotgun (WGS) entry which is preliminary data.</text>
</comment>
<reference evidence="7" key="1">
    <citation type="submission" date="2020-01" db="EMBL/GenBank/DDBJ databases">
        <authorList>
            <person name="Rat A."/>
        </authorList>
    </citation>
    <scope>NUCLEOTIDE SEQUENCE</scope>
    <source>
        <strain evidence="7">LMG 31231</strain>
    </source>
</reference>